<feature type="compositionally biased region" description="Basic and acidic residues" evidence="1">
    <location>
        <begin position="93"/>
        <end position="104"/>
    </location>
</feature>
<evidence type="ECO:0000313" key="2">
    <source>
        <dbReference type="EMBL" id="GMN51598.1"/>
    </source>
</evidence>
<accession>A0AA88ARY2</accession>
<reference evidence="2" key="1">
    <citation type="submission" date="2023-07" db="EMBL/GenBank/DDBJ databases">
        <title>draft genome sequence of fig (Ficus carica).</title>
        <authorList>
            <person name="Takahashi T."/>
            <person name="Nishimura K."/>
        </authorList>
    </citation>
    <scope>NUCLEOTIDE SEQUENCE</scope>
</reference>
<dbReference type="EMBL" id="BTGU01000038">
    <property type="protein sequence ID" value="GMN51598.1"/>
    <property type="molecule type" value="Genomic_DNA"/>
</dbReference>
<keyword evidence="3" id="KW-1185">Reference proteome</keyword>
<sequence>MVLGPTSPSGSLLTRRILANMPLAITSLLNHDLLGEVFVILRIVFSTSDIVLLPIAGVSNETVIGAARHGYSNWELWCGTDSPWREKREIEGRRGVRREEKREGGLGGLGGGAAGLREEGVPGNGGGGGGGVADDGVGASLAWPGMGGLRVWSPAMEKIGVGRGKMR</sequence>
<gene>
    <name evidence="2" type="ORF">TIFTF001_020739</name>
</gene>
<organism evidence="2 3">
    <name type="scientific">Ficus carica</name>
    <name type="common">Common fig</name>
    <dbReference type="NCBI Taxonomy" id="3494"/>
    <lineage>
        <taxon>Eukaryota</taxon>
        <taxon>Viridiplantae</taxon>
        <taxon>Streptophyta</taxon>
        <taxon>Embryophyta</taxon>
        <taxon>Tracheophyta</taxon>
        <taxon>Spermatophyta</taxon>
        <taxon>Magnoliopsida</taxon>
        <taxon>eudicotyledons</taxon>
        <taxon>Gunneridae</taxon>
        <taxon>Pentapetalae</taxon>
        <taxon>rosids</taxon>
        <taxon>fabids</taxon>
        <taxon>Rosales</taxon>
        <taxon>Moraceae</taxon>
        <taxon>Ficeae</taxon>
        <taxon>Ficus</taxon>
    </lineage>
</organism>
<dbReference type="AlphaFoldDB" id="A0AA88ARY2"/>
<name>A0AA88ARY2_FICCA</name>
<protein>
    <submittedName>
        <fullName evidence="2">Uncharacterized protein</fullName>
    </submittedName>
</protein>
<proteinExistence type="predicted"/>
<evidence type="ECO:0000256" key="1">
    <source>
        <dbReference type="SAM" id="MobiDB-lite"/>
    </source>
</evidence>
<feature type="region of interest" description="Disordered" evidence="1">
    <location>
        <begin position="93"/>
        <end position="115"/>
    </location>
</feature>
<dbReference type="Proteomes" id="UP001187192">
    <property type="component" value="Unassembled WGS sequence"/>
</dbReference>
<evidence type="ECO:0000313" key="3">
    <source>
        <dbReference type="Proteomes" id="UP001187192"/>
    </source>
</evidence>
<feature type="compositionally biased region" description="Gly residues" evidence="1">
    <location>
        <begin position="105"/>
        <end position="114"/>
    </location>
</feature>
<comment type="caution">
    <text evidence="2">The sequence shown here is derived from an EMBL/GenBank/DDBJ whole genome shotgun (WGS) entry which is preliminary data.</text>
</comment>